<dbReference type="GO" id="GO:0009428">
    <property type="term" value="C:bacterial-type flagellum basal body, distal rod, P ring"/>
    <property type="evidence" value="ECO:0007669"/>
    <property type="project" value="InterPro"/>
</dbReference>
<dbReference type="PROSITE" id="PS51257">
    <property type="entry name" value="PROKAR_LIPOPROTEIN"/>
    <property type="match status" value="1"/>
</dbReference>
<keyword evidence="7" id="KW-1185">Reference proteome</keyword>
<dbReference type="RefSeq" id="WP_085749586.1">
    <property type="nucleotide sequence ID" value="NZ_BSPR01000002.1"/>
</dbReference>
<dbReference type="PANTHER" id="PTHR30381:SF0">
    <property type="entry name" value="FLAGELLAR P-RING PROTEIN"/>
    <property type="match status" value="1"/>
</dbReference>
<sequence length="372" mass="38818" precursor="true">MTRLRFLLSWLLLVSCGGAFAADGVRLKDIARVQGMRQHALVGYGLVSGLAGTGDSSTSRATRQSMANLLAQFNMTLPPEAIASRNVAIVMISANLSNYTRVGDTVDVTVTSVGDAKSLVGGNLVLAPLKGPDGKTYVLAQGPLTVGGYRYDANGSVGQKNHPTVATVPGGGLVEVASPAPALGDASSFVVSLLEPDYTNASRVAEAINASLGGRYADARDPEAVAVRVPESFRGRFVDLMRRIEPLEIAPDFRARVVVNERTGTVVAGANVRISAAAISYGDLRISIVTDNAVSQPALLVDPSRSVRTEAYANSRIDLQEQGGATLVTQQGGSIADLVQALGRLRTSARDVVSILKALKASGALHAELVVQ</sequence>
<organism evidence="6 7">
    <name type="scientific">Piscinibacter gummiphilus</name>
    <dbReference type="NCBI Taxonomy" id="946333"/>
    <lineage>
        <taxon>Bacteria</taxon>
        <taxon>Pseudomonadati</taxon>
        <taxon>Pseudomonadota</taxon>
        <taxon>Betaproteobacteria</taxon>
        <taxon>Burkholderiales</taxon>
        <taxon>Sphaerotilaceae</taxon>
        <taxon>Piscinibacter</taxon>
    </lineage>
</organism>
<comment type="subcellular location">
    <subcellularLocation>
        <location evidence="2 5">Bacterial flagellum basal body</location>
    </subcellularLocation>
</comment>
<dbReference type="PRINTS" id="PR01010">
    <property type="entry name" value="FLGPRINGFLGI"/>
</dbReference>
<keyword evidence="4 5" id="KW-0975">Bacterial flagellum</keyword>
<keyword evidence="6" id="KW-0966">Cell projection</keyword>
<feature type="chain" id="PRO_5041748499" description="Flagellar P-ring protein" evidence="5">
    <location>
        <begin position="22"/>
        <end position="372"/>
    </location>
</feature>
<evidence type="ECO:0000313" key="6">
    <source>
        <dbReference type="EMBL" id="ARN19328.1"/>
    </source>
</evidence>
<comment type="function">
    <text evidence="1 5">Assembles around the rod to form the L-ring and probably protects the motor/basal body from shearing forces during rotation.</text>
</comment>
<keyword evidence="6" id="KW-0282">Flagellum</keyword>
<dbReference type="InterPro" id="IPR001782">
    <property type="entry name" value="Flag_FlgI"/>
</dbReference>
<evidence type="ECO:0000256" key="1">
    <source>
        <dbReference type="ARBA" id="ARBA00002591"/>
    </source>
</evidence>
<comment type="similarity">
    <text evidence="5">Belongs to the FlgI family.</text>
</comment>
<feature type="signal peptide" evidence="5">
    <location>
        <begin position="1"/>
        <end position="21"/>
    </location>
</feature>
<evidence type="ECO:0000256" key="5">
    <source>
        <dbReference type="HAMAP-Rule" id="MF_00416"/>
    </source>
</evidence>
<keyword evidence="6" id="KW-0969">Cilium</keyword>
<dbReference type="Pfam" id="PF02119">
    <property type="entry name" value="FlgI"/>
    <property type="match status" value="1"/>
</dbReference>
<dbReference type="NCBIfam" id="NF003676">
    <property type="entry name" value="PRK05303.1"/>
    <property type="match status" value="1"/>
</dbReference>
<dbReference type="GO" id="GO:0005198">
    <property type="term" value="F:structural molecule activity"/>
    <property type="evidence" value="ECO:0007669"/>
    <property type="project" value="InterPro"/>
</dbReference>
<dbReference type="STRING" id="946333.A4W93_05065"/>
<protein>
    <recommendedName>
        <fullName evidence="5">Flagellar P-ring protein</fullName>
    </recommendedName>
    <alternativeName>
        <fullName evidence="5">Basal body P-ring protein</fullName>
    </alternativeName>
</protein>
<dbReference type="AlphaFoldDB" id="A0A1W6L5B4"/>
<dbReference type="GO" id="GO:0071973">
    <property type="term" value="P:bacterial-type flagellum-dependent cell motility"/>
    <property type="evidence" value="ECO:0007669"/>
    <property type="project" value="InterPro"/>
</dbReference>
<evidence type="ECO:0000256" key="2">
    <source>
        <dbReference type="ARBA" id="ARBA00004117"/>
    </source>
</evidence>
<evidence type="ECO:0000256" key="4">
    <source>
        <dbReference type="ARBA" id="ARBA00023143"/>
    </source>
</evidence>
<reference evidence="6 7" key="1">
    <citation type="submission" date="2016-04" db="EMBL/GenBank/DDBJ databases">
        <title>Complete genome sequence of natural rubber-degrading, novel Gram-negative bacterium, Rhizobacter gummiphilus strain NS21.</title>
        <authorList>
            <person name="Tabata M."/>
            <person name="Kasai D."/>
            <person name="Fukuda M."/>
        </authorList>
    </citation>
    <scope>NUCLEOTIDE SEQUENCE [LARGE SCALE GENOMIC DNA]</scope>
    <source>
        <strain evidence="6 7">NS21</strain>
    </source>
</reference>
<dbReference type="PANTHER" id="PTHR30381">
    <property type="entry name" value="FLAGELLAR P-RING PERIPLASMIC PROTEIN FLGI"/>
    <property type="match status" value="1"/>
</dbReference>
<name>A0A1W6L5B4_9BURK</name>
<evidence type="ECO:0000313" key="7">
    <source>
        <dbReference type="Proteomes" id="UP000193427"/>
    </source>
</evidence>
<proteinExistence type="inferred from homology"/>
<keyword evidence="3 5" id="KW-0732">Signal</keyword>
<dbReference type="KEGG" id="rgu:A4W93_05065"/>
<accession>A0A1W6L5B4</accession>
<comment type="subunit">
    <text evidence="5">The basal body constitutes a major portion of the flagellar organelle and consists of four rings (L,P,S, and M) mounted on a central rod.</text>
</comment>
<evidence type="ECO:0000256" key="3">
    <source>
        <dbReference type="ARBA" id="ARBA00022729"/>
    </source>
</evidence>
<dbReference type="HAMAP" id="MF_00416">
    <property type="entry name" value="FlgI"/>
    <property type="match status" value="1"/>
</dbReference>
<dbReference type="GO" id="GO:0030288">
    <property type="term" value="C:outer membrane-bounded periplasmic space"/>
    <property type="evidence" value="ECO:0007669"/>
    <property type="project" value="InterPro"/>
</dbReference>
<gene>
    <name evidence="5" type="primary">flgI</name>
    <name evidence="6" type="ORF">A4W93_05065</name>
</gene>
<dbReference type="EMBL" id="CP015118">
    <property type="protein sequence ID" value="ARN19328.1"/>
    <property type="molecule type" value="Genomic_DNA"/>
</dbReference>
<dbReference type="OrthoDB" id="9786431at2"/>
<dbReference type="Proteomes" id="UP000193427">
    <property type="component" value="Chromosome"/>
</dbReference>